<accession>A0A6C0RH73</accession>
<dbReference type="PANTHER" id="PTHR31480">
    <property type="entry name" value="BIFUNCTIONAL LYCOPENE CYCLASE/PHYTOENE SYNTHASE"/>
    <property type="match status" value="1"/>
</dbReference>
<dbReference type="SFLD" id="SFLDG01018">
    <property type="entry name" value="Squalene/Phytoene_Synthase_Lik"/>
    <property type="match status" value="1"/>
</dbReference>
<reference evidence="2 3" key="1">
    <citation type="submission" date="2020-02" db="EMBL/GenBank/DDBJ databases">
        <title>Genome sequencing for Draconibacterium sp. strain M1.</title>
        <authorList>
            <person name="Park S.-J."/>
        </authorList>
    </citation>
    <scope>NUCLEOTIDE SEQUENCE [LARGE SCALE GENOMIC DNA]</scope>
    <source>
        <strain evidence="2 3">M1</strain>
    </source>
</reference>
<dbReference type="Gene3D" id="1.10.600.10">
    <property type="entry name" value="Farnesyl Diphosphate Synthase"/>
    <property type="match status" value="1"/>
</dbReference>
<gene>
    <name evidence="2" type="ORF">G0Q07_15410</name>
</gene>
<dbReference type="GO" id="GO:0008299">
    <property type="term" value="P:isoprenoid biosynthetic process"/>
    <property type="evidence" value="ECO:0007669"/>
    <property type="project" value="UniProtKB-ARBA"/>
</dbReference>
<keyword evidence="1" id="KW-0808">Transferase</keyword>
<name>A0A6C0RH73_9BACT</name>
<dbReference type="EMBL" id="CP048409">
    <property type="protein sequence ID" value="QIA09015.1"/>
    <property type="molecule type" value="Genomic_DNA"/>
</dbReference>
<evidence type="ECO:0000313" key="2">
    <source>
        <dbReference type="EMBL" id="QIA09015.1"/>
    </source>
</evidence>
<dbReference type="InterPro" id="IPR019845">
    <property type="entry name" value="Squalene/phytoene_synthase_CS"/>
</dbReference>
<evidence type="ECO:0000313" key="3">
    <source>
        <dbReference type="Proteomes" id="UP000474630"/>
    </source>
</evidence>
<organism evidence="2 3">
    <name type="scientific">Draconibacterium halophilum</name>
    <dbReference type="NCBI Taxonomy" id="2706887"/>
    <lineage>
        <taxon>Bacteria</taxon>
        <taxon>Pseudomonadati</taxon>
        <taxon>Bacteroidota</taxon>
        <taxon>Bacteroidia</taxon>
        <taxon>Marinilabiliales</taxon>
        <taxon>Prolixibacteraceae</taxon>
        <taxon>Draconibacterium</taxon>
    </lineage>
</organism>
<dbReference type="InterPro" id="IPR002060">
    <property type="entry name" value="Squ/phyt_synthse"/>
</dbReference>
<proteinExistence type="predicted"/>
<dbReference type="AlphaFoldDB" id="A0A6C0RH73"/>
<dbReference type="Pfam" id="PF00494">
    <property type="entry name" value="SQS_PSY"/>
    <property type="match status" value="1"/>
</dbReference>
<dbReference type="InterPro" id="IPR008949">
    <property type="entry name" value="Isoprenoid_synthase_dom_sf"/>
</dbReference>
<dbReference type="Proteomes" id="UP000474630">
    <property type="component" value="Chromosome"/>
</dbReference>
<keyword evidence="3" id="KW-1185">Reference proteome</keyword>
<evidence type="ECO:0000256" key="1">
    <source>
        <dbReference type="ARBA" id="ARBA00022679"/>
    </source>
</evidence>
<dbReference type="SFLD" id="SFLDG01212">
    <property type="entry name" value="Phytoene_synthase_like"/>
    <property type="match status" value="1"/>
</dbReference>
<dbReference type="SFLD" id="SFLDS00005">
    <property type="entry name" value="Isoprenoid_Synthase_Type_I"/>
    <property type="match status" value="1"/>
</dbReference>
<sequence>MYMRLYNACSIKISKVVTSSYSTSFSYATSLLQKQHRDAIYSIYGFVRLADEIVDTFHENDKKYLLNKFEEDFKDAMKRGISLNPVLQAFQDTVKKYNISPEHIDAFLTSMRYDLEKKEYKTKLEADQYIYGSADVVGLMCLKVFCDGDQEKFNELVTPAMKLGSAFQKVNFLRDFREDTETLGRNYFPELNSITFCDEGKQLIVKDIEADFETAYDGIKQLPGKSKLAVLLAYYYYRLLLNKLKETPASVIMQSRVRIPNYQKMLIMVKAKTLYNLRLV</sequence>
<protein>
    <submittedName>
        <fullName evidence="2">Squalene/phytoene synthase family protein</fullName>
    </submittedName>
</protein>
<dbReference type="KEGG" id="drc:G0Q07_15410"/>
<dbReference type="InterPro" id="IPR044843">
    <property type="entry name" value="Trans_IPPS_bact-type"/>
</dbReference>
<dbReference type="SUPFAM" id="SSF48576">
    <property type="entry name" value="Terpenoid synthases"/>
    <property type="match status" value="1"/>
</dbReference>
<dbReference type="GO" id="GO:0004311">
    <property type="term" value="F:geranylgeranyl diphosphate synthase activity"/>
    <property type="evidence" value="ECO:0007669"/>
    <property type="project" value="InterPro"/>
</dbReference>
<dbReference type="PROSITE" id="PS01045">
    <property type="entry name" value="SQUALEN_PHYTOEN_SYN_2"/>
    <property type="match status" value="1"/>
</dbReference>